<dbReference type="EMBL" id="CP019699">
    <property type="protein sequence ID" value="AQS55881.1"/>
    <property type="molecule type" value="Genomic_DNA"/>
</dbReference>
<dbReference type="KEGG" id="ntr:B0W44_08835"/>
<sequence>MKNKNTPYTDTATVESQRNDMIPEEFPEGPYGAATNEDVLGKETPYTASQHAAPRFTYEDREFHAGLKRRDAFAHPTHDDPNRREEVTEDESEY</sequence>
<dbReference type="AlphaFoldDB" id="A0A1U9K780"/>
<dbReference type="RefSeq" id="WP_077719744.1">
    <property type="nucleotide sequence ID" value="NZ_CP019699.1"/>
</dbReference>
<reference evidence="2 3" key="1">
    <citation type="journal article" date="2015" name="Int. J. Syst. Evol. Microbiol.">
        <title>Novibacillus thermophilus gen. nov., sp. nov., a Gram-staining-negative and moderately thermophilic member of the family Thermoactinomycetaceae.</title>
        <authorList>
            <person name="Yang G."/>
            <person name="Chen J."/>
            <person name="Zhou S."/>
        </authorList>
    </citation>
    <scope>NUCLEOTIDE SEQUENCE [LARGE SCALE GENOMIC DNA]</scope>
    <source>
        <strain evidence="2 3">SG-1</strain>
    </source>
</reference>
<feature type="region of interest" description="Disordered" evidence="1">
    <location>
        <begin position="67"/>
        <end position="94"/>
    </location>
</feature>
<name>A0A1U9K780_9BACL</name>
<evidence type="ECO:0000313" key="2">
    <source>
        <dbReference type="EMBL" id="AQS55881.1"/>
    </source>
</evidence>
<proteinExistence type="predicted"/>
<keyword evidence="3" id="KW-1185">Reference proteome</keyword>
<feature type="compositionally biased region" description="Polar residues" evidence="1">
    <location>
        <begin position="1"/>
        <end position="16"/>
    </location>
</feature>
<organism evidence="2 3">
    <name type="scientific">Novibacillus thermophilus</name>
    <dbReference type="NCBI Taxonomy" id="1471761"/>
    <lineage>
        <taxon>Bacteria</taxon>
        <taxon>Bacillati</taxon>
        <taxon>Bacillota</taxon>
        <taxon>Bacilli</taxon>
        <taxon>Bacillales</taxon>
        <taxon>Thermoactinomycetaceae</taxon>
        <taxon>Novibacillus</taxon>
    </lineage>
</organism>
<protein>
    <recommendedName>
        <fullName evidence="4">Cytosolic protein</fullName>
    </recommendedName>
</protein>
<feature type="compositionally biased region" description="Basic and acidic residues" evidence="1">
    <location>
        <begin position="67"/>
        <end position="86"/>
    </location>
</feature>
<dbReference type="Proteomes" id="UP000188603">
    <property type="component" value="Chromosome"/>
</dbReference>
<feature type="region of interest" description="Disordered" evidence="1">
    <location>
        <begin position="1"/>
        <end position="37"/>
    </location>
</feature>
<evidence type="ECO:0000313" key="3">
    <source>
        <dbReference type="Proteomes" id="UP000188603"/>
    </source>
</evidence>
<gene>
    <name evidence="2" type="ORF">B0W44_08835</name>
</gene>
<dbReference type="OrthoDB" id="2376226at2"/>
<accession>A0A1U9K780</accession>
<evidence type="ECO:0000256" key="1">
    <source>
        <dbReference type="SAM" id="MobiDB-lite"/>
    </source>
</evidence>
<evidence type="ECO:0008006" key="4">
    <source>
        <dbReference type="Google" id="ProtNLM"/>
    </source>
</evidence>
<dbReference type="STRING" id="1471761.B0W44_08835"/>